<dbReference type="Proteomes" id="UP001054837">
    <property type="component" value="Unassembled WGS sequence"/>
</dbReference>
<organism evidence="6 7">
    <name type="scientific">Caerostris darwini</name>
    <dbReference type="NCBI Taxonomy" id="1538125"/>
    <lineage>
        <taxon>Eukaryota</taxon>
        <taxon>Metazoa</taxon>
        <taxon>Ecdysozoa</taxon>
        <taxon>Arthropoda</taxon>
        <taxon>Chelicerata</taxon>
        <taxon>Arachnida</taxon>
        <taxon>Araneae</taxon>
        <taxon>Araneomorphae</taxon>
        <taxon>Entelegynae</taxon>
        <taxon>Araneoidea</taxon>
        <taxon>Araneidae</taxon>
        <taxon>Caerostris</taxon>
    </lineage>
</organism>
<keyword evidence="7" id="KW-1185">Reference proteome</keyword>
<proteinExistence type="inferred from homology"/>
<accession>A0AAV4TRQ9</accession>
<dbReference type="InterPro" id="IPR032675">
    <property type="entry name" value="LRR_dom_sf"/>
</dbReference>
<comment type="caution">
    <text evidence="6">The sequence shown here is derived from an EMBL/GenBank/DDBJ whole genome shotgun (WGS) entry which is preliminary data.</text>
</comment>
<dbReference type="PANTHER" id="PTHR45930">
    <property type="entry name" value="G-PROTEIN COUPLED RECEPTOR 124-LIKE PROTEIN"/>
    <property type="match status" value="1"/>
</dbReference>
<dbReference type="InterPro" id="IPR051963">
    <property type="entry name" value="Adhesion_GPCR_A"/>
</dbReference>
<name>A0AAV4TRQ9_9ARAC</name>
<dbReference type="SUPFAM" id="SSF52058">
    <property type="entry name" value="L domain-like"/>
    <property type="match status" value="1"/>
</dbReference>
<evidence type="ECO:0000256" key="4">
    <source>
        <dbReference type="ARBA" id="ARBA00023170"/>
    </source>
</evidence>
<dbReference type="EMBL" id="BPLQ01010149">
    <property type="protein sequence ID" value="GIY48709.1"/>
    <property type="molecule type" value="Genomic_DNA"/>
</dbReference>
<keyword evidence="2" id="KW-0433">Leucine-rich repeat</keyword>
<dbReference type="SMART" id="SM00369">
    <property type="entry name" value="LRR_TYP"/>
    <property type="match status" value="4"/>
</dbReference>
<keyword evidence="3" id="KW-0677">Repeat</keyword>
<feature type="signal peptide" evidence="5">
    <location>
        <begin position="1"/>
        <end position="27"/>
    </location>
</feature>
<dbReference type="PANTHER" id="PTHR45930:SF4">
    <property type="entry name" value="ADHESION G PROTEIN-COUPLED RECEPTOR A3"/>
    <property type="match status" value="1"/>
</dbReference>
<gene>
    <name evidence="6" type="primary">AVEN_54042_1</name>
    <name evidence="6" type="ORF">CDAR_314541</name>
</gene>
<keyword evidence="5" id="KW-0732">Signal</keyword>
<protein>
    <submittedName>
        <fullName evidence="6">Uncharacterized protein</fullName>
    </submittedName>
</protein>
<evidence type="ECO:0000256" key="5">
    <source>
        <dbReference type="SAM" id="SignalP"/>
    </source>
</evidence>
<evidence type="ECO:0000313" key="7">
    <source>
        <dbReference type="Proteomes" id="UP001054837"/>
    </source>
</evidence>
<evidence type="ECO:0000313" key="6">
    <source>
        <dbReference type="EMBL" id="GIY48709.1"/>
    </source>
</evidence>
<dbReference type="AlphaFoldDB" id="A0AAV4TRQ9"/>
<dbReference type="Pfam" id="PF13855">
    <property type="entry name" value="LRR_8"/>
    <property type="match status" value="2"/>
</dbReference>
<evidence type="ECO:0000256" key="2">
    <source>
        <dbReference type="ARBA" id="ARBA00022614"/>
    </source>
</evidence>
<dbReference type="InterPro" id="IPR001611">
    <property type="entry name" value="Leu-rich_rpt"/>
</dbReference>
<sequence>MGYWLAINSMLSFSLFILLSVLWFASCVCPPEESISPFCICKDLGNGPMLLCNNIMATEELIPLIKSTEMYPMFSLTLMDSALPYIPSTLFEKTRYQKIAFVNTQIMSLSDEDLAFVGLEGRLEEVRATDAKYIAQWDWSQLRNQQRLELIDINLMAMNYLDQEFPPLRSLMLLGITKAEISFLHPTAFSKLESLKILDLRDNLISEMSRAMLPNPAEKLSILQLSGNQLSSLPEDMFEGMPSLKELELNYNKFATLNEEVFLWPLENLQLLHLKGNEIRCDCLLKWMVDIHKPLYFEGSCHQPEKLKGLSLKNIASSVLWCT</sequence>
<evidence type="ECO:0000256" key="1">
    <source>
        <dbReference type="ARBA" id="ARBA00007343"/>
    </source>
</evidence>
<evidence type="ECO:0000256" key="3">
    <source>
        <dbReference type="ARBA" id="ARBA00022737"/>
    </source>
</evidence>
<dbReference type="InterPro" id="IPR003591">
    <property type="entry name" value="Leu-rich_rpt_typical-subtyp"/>
</dbReference>
<reference evidence="6 7" key="1">
    <citation type="submission" date="2021-06" db="EMBL/GenBank/DDBJ databases">
        <title>Caerostris darwini draft genome.</title>
        <authorList>
            <person name="Kono N."/>
            <person name="Arakawa K."/>
        </authorList>
    </citation>
    <scope>NUCLEOTIDE SEQUENCE [LARGE SCALE GENOMIC DNA]</scope>
</reference>
<feature type="chain" id="PRO_5043371760" evidence="5">
    <location>
        <begin position="28"/>
        <end position="323"/>
    </location>
</feature>
<dbReference type="PROSITE" id="PS51450">
    <property type="entry name" value="LRR"/>
    <property type="match status" value="1"/>
</dbReference>
<dbReference type="GO" id="GO:0007166">
    <property type="term" value="P:cell surface receptor signaling pathway"/>
    <property type="evidence" value="ECO:0007669"/>
    <property type="project" value="TreeGrafter"/>
</dbReference>
<dbReference type="GO" id="GO:0005886">
    <property type="term" value="C:plasma membrane"/>
    <property type="evidence" value="ECO:0007669"/>
    <property type="project" value="TreeGrafter"/>
</dbReference>
<dbReference type="Gene3D" id="3.80.10.10">
    <property type="entry name" value="Ribonuclease Inhibitor"/>
    <property type="match status" value="2"/>
</dbReference>
<comment type="similarity">
    <text evidence="1">Belongs to the G-protein coupled receptor 2 family. Adhesion G-protein coupled receptor (ADGR) subfamily.</text>
</comment>
<keyword evidence="4" id="KW-0675">Receptor</keyword>